<dbReference type="KEGG" id="age:AA314_04930"/>
<protein>
    <submittedName>
        <fullName evidence="1">Uncharacterized protein</fullName>
    </submittedName>
</protein>
<dbReference type="AlphaFoldDB" id="A0AAC8Q9D9"/>
<organism evidence="1 2">
    <name type="scientific">Archangium gephyra</name>
    <dbReference type="NCBI Taxonomy" id="48"/>
    <lineage>
        <taxon>Bacteria</taxon>
        <taxon>Pseudomonadati</taxon>
        <taxon>Myxococcota</taxon>
        <taxon>Myxococcia</taxon>
        <taxon>Myxococcales</taxon>
        <taxon>Cystobacterineae</taxon>
        <taxon>Archangiaceae</taxon>
        <taxon>Archangium</taxon>
    </lineage>
</organism>
<name>A0AAC8Q9D9_9BACT</name>
<proteinExistence type="predicted"/>
<sequence length="47" mass="5341">MRPHSCAAMHDLSPSSTGWNVRFPACVWDGRLPERLYTGDFHNAKQP</sequence>
<accession>A0AAC8Q9D9</accession>
<evidence type="ECO:0000313" key="2">
    <source>
        <dbReference type="Proteomes" id="UP000035579"/>
    </source>
</evidence>
<evidence type="ECO:0000313" key="1">
    <source>
        <dbReference type="EMBL" id="AKJ03304.1"/>
    </source>
</evidence>
<reference evidence="1 2" key="1">
    <citation type="submission" date="2015-05" db="EMBL/GenBank/DDBJ databases">
        <title>Genome assembly of Archangium gephyra DSM 2261.</title>
        <authorList>
            <person name="Sharma G."/>
            <person name="Subramanian S."/>
        </authorList>
    </citation>
    <scope>NUCLEOTIDE SEQUENCE [LARGE SCALE GENOMIC DNA]</scope>
    <source>
        <strain evidence="1 2">DSM 2261</strain>
    </source>
</reference>
<gene>
    <name evidence="1" type="ORF">AA314_04930</name>
</gene>
<dbReference type="Proteomes" id="UP000035579">
    <property type="component" value="Chromosome"/>
</dbReference>
<dbReference type="EMBL" id="CP011509">
    <property type="protein sequence ID" value="AKJ03304.1"/>
    <property type="molecule type" value="Genomic_DNA"/>
</dbReference>